<sequence>MLSQIVADIGSHIPPQGGDVSTAAAVRPEFIQEHNHQCDPKTIEFMPKNLQLP</sequence>
<evidence type="ECO:0000256" key="1">
    <source>
        <dbReference type="SAM" id="MobiDB-lite"/>
    </source>
</evidence>
<gene>
    <name evidence="2" type="ORF">RhiirA4_492160</name>
</gene>
<feature type="region of interest" description="Disordered" evidence="1">
    <location>
        <begin position="1"/>
        <end position="20"/>
    </location>
</feature>
<evidence type="ECO:0000313" key="2">
    <source>
        <dbReference type="EMBL" id="PKY63394.1"/>
    </source>
</evidence>
<dbReference type="EMBL" id="LLXI01010102">
    <property type="protein sequence ID" value="PKY63394.1"/>
    <property type="molecule type" value="Genomic_DNA"/>
</dbReference>
<dbReference type="Proteomes" id="UP000234323">
    <property type="component" value="Unassembled WGS sequence"/>
</dbReference>
<accession>A0A2I1HWX6</accession>
<name>A0A2I1HWX6_9GLOM</name>
<keyword evidence="3" id="KW-1185">Reference proteome</keyword>
<reference evidence="2 3" key="1">
    <citation type="submission" date="2015-10" db="EMBL/GenBank/DDBJ databases">
        <title>Genome analyses suggest a sexual origin of heterokaryosis in a supposedly ancient asexual fungus.</title>
        <authorList>
            <person name="Ropars J."/>
            <person name="Sedzielewska K."/>
            <person name="Noel J."/>
            <person name="Charron P."/>
            <person name="Farinelli L."/>
            <person name="Marton T."/>
            <person name="Kruger M."/>
            <person name="Pelin A."/>
            <person name="Brachmann A."/>
            <person name="Corradi N."/>
        </authorList>
    </citation>
    <scope>NUCLEOTIDE SEQUENCE [LARGE SCALE GENOMIC DNA]</scope>
    <source>
        <strain evidence="2 3">A4</strain>
    </source>
</reference>
<evidence type="ECO:0000313" key="3">
    <source>
        <dbReference type="Proteomes" id="UP000234323"/>
    </source>
</evidence>
<dbReference type="AlphaFoldDB" id="A0A2I1HWX6"/>
<comment type="caution">
    <text evidence="2">The sequence shown here is derived from an EMBL/GenBank/DDBJ whole genome shotgun (WGS) entry which is preliminary data.</text>
</comment>
<protein>
    <submittedName>
        <fullName evidence="2">Uncharacterized protein</fullName>
    </submittedName>
</protein>
<proteinExistence type="predicted"/>
<organism evidence="2 3">
    <name type="scientific">Rhizophagus irregularis</name>
    <dbReference type="NCBI Taxonomy" id="588596"/>
    <lineage>
        <taxon>Eukaryota</taxon>
        <taxon>Fungi</taxon>
        <taxon>Fungi incertae sedis</taxon>
        <taxon>Mucoromycota</taxon>
        <taxon>Glomeromycotina</taxon>
        <taxon>Glomeromycetes</taxon>
        <taxon>Glomerales</taxon>
        <taxon>Glomeraceae</taxon>
        <taxon>Rhizophagus</taxon>
    </lineage>
</organism>